<keyword evidence="1" id="KW-1133">Transmembrane helix</keyword>
<feature type="transmembrane region" description="Helical" evidence="1">
    <location>
        <begin position="56"/>
        <end position="77"/>
    </location>
</feature>
<dbReference type="EMBL" id="CP136422">
    <property type="protein sequence ID" value="WPX76530.1"/>
    <property type="molecule type" value="Genomic_DNA"/>
</dbReference>
<evidence type="ECO:0000256" key="1">
    <source>
        <dbReference type="SAM" id="Phobius"/>
    </source>
</evidence>
<feature type="transmembrane region" description="Helical" evidence="1">
    <location>
        <begin position="12"/>
        <end position="35"/>
    </location>
</feature>
<feature type="transmembrane region" description="Helical" evidence="1">
    <location>
        <begin position="83"/>
        <end position="104"/>
    </location>
</feature>
<gene>
    <name evidence="2" type="ORF">BLCOC_49160</name>
</gene>
<evidence type="ECO:0000313" key="3">
    <source>
        <dbReference type="Proteomes" id="UP001325248"/>
    </source>
</evidence>
<evidence type="ECO:0000313" key="2">
    <source>
        <dbReference type="EMBL" id="WPX76530.1"/>
    </source>
</evidence>
<keyword evidence="3" id="KW-1185">Reference proteome</keyword>
<keyword evidence="1" id="KW-0812">Transmembrane</keyword>
<evidence type="ECO:0008006" key="4">
    <source>
        <dbReference type="Google" id="ProtNLM"/>
    </source>
</evidence>
<keyword evidence="1" id="KW-0472">Membrane</keyword>
<organism evidence="2 3">
    <name type="scientific">Blautia producta</name>
    <dbReference type="NCBI Taxonomy" id="33035"/>
    <lineage>
        <taxon>Bacteria</taxon>
        <taxon>Bacillati</taxon>
        <taxon>Bacillota</taxon>
        <taxon>Clostridia</taxon>
        <taxon>Lachnospirales</taxon>
        <taxon>Lachnospiraceae</taxon>
        <taxon>Blautia</taxon>
    </lineage>
</organism>
<protein>
    <recommendedName>
        <fullName evidence="4">DUF3784 domain-containing protein</fullName>
    </recommendedName>
</protein>
<reference evidence="2" key="1">
    <citation type="submission" date="2023-10" db="EMBL/GenBank/DDBJ databases">
        <title>Genome sequence of Blautia coccoides DSM 935.</title>
        <authorList>
            <person name="Boeer T."/>
            <person name="Bengelsdorf F.R."/>
            <person name="Daniel R."/>
            <person name="Poehlein A."/>
        </authorList>
    </citation>
    <scope>NUCLEOTIDE SEQUENCE [LARGE SCALE GENOMIC DNA]</scope>
    <source>
        <strain evidence="2">DSM 935</strain>
    </source>
</reference>
<sequence length="110" mass="12157">MTLKDISNGSDWIMWVVFFILALMSIVLLTGRGAGLIAGYNTASKSEKSKYDEKKICRVTGAGMSVITVLVLVMAIWEEIMPAVFAYIFLAITLIDCVVMIVLMNTVCKR</sequence>
<accession>A0ABZ0UK61</accession>
<proteinExistence type="predicted"/>
<dbReference type="Proteomes" id="UP001325248">
    <property type="component" value="Chromosome"/>
</dbReference>
<dbReference type="Pfam" id="PF12650">
    <property type="entry name" value="DUF3784"/>
    <property type="match status" value="1"/>
</dbReference>
<dbReference type="InterPro" id="IPR017259">
    <property type="entry name" value="UCP037672"/>
</dbReference>
<name>A0ABZ0UK61_9FIRM</name>